<evidence type="ECO:0000313" key="4">
    <source>
        <dbReference type="Proteomes" id="UP001500427"/>
    </source>
</evidence>
<keyword evidence="4" id="KW-1185">Reference proteome</keyword>
<organism evidence="3 4">
    <name type="scientific">Terrabacter aeriphilus</name>
    <dbReference type="NCBI Taxonomy" id="515662"/>
    <lineage>
        <taxon>Bacteria</taxon>
        <taxon>Bacillati</taxon>
        <taxon>Actinomycetota</taxon>
        <taxon>Actinomycetes</taxon>
        <taxon>Micrococcales</taxon>
        <taxon>Intrasporangiaceae</taxon>
        <taxon>Terrabacter</taxon>
    </lineage>
</organism>
<evidence type="ECO:0000256" key="2">
    <source>
        <dbReference type="SAM" id="Phobius"/>
    </source>
</evidence>
<keyword evidence="2" id="KW-0472">Membrane</keyword>
<evidence type="ECO:0000313" key="3">
    <source>
        <dbReference type="EMBL" id="GAA5017707.1"/>
    </source>
</evidence>
<gene>
    <name evidence="3" type="ORF">GCM10023258_04130</name>
</gene>
<reference evidence="4" key="1">
    <citation type="journal article" date="2019" name="Int. J. Syst. Evol. Microbiol.">
        <title>The Global Catalogue of Microorganisms (GCM) 10K type strain sequencing project: providing services to taxonomists for standard genome sequencing and annotation.</title>
        <authorList>
            <consortium name="The Broad Institute Genomics Platform"/>
            <consortium name="The Broad Institute Genome Sequencing Center for Infectious Disease"/>
            <person name="Wu L."/>
            <person name="Ma J."/>
        </authorList>
    </citation>
    <scope>NUCLEOTIDE SEQUENCE [LARGE SCALE GENOMIC DNA]</scope>
    <source>
        <strain evidence="4">JCM 17687</strain>
    </source>
</reference>
<dbReference type="EMBL" id="BAABIW010000004">
    <property type="protein sequence ID" value="GAA5017707.1"/>
    <property type="molecule type" value="Genomic_DNA"/>
</dbReference>
<keyword evidence="2" id="KW-0812">Transmembrane</keyword>
<evidence type="ECO:0000256" key="1">
    <source>
        <dbReference type="SAM" id="MobiDB-lite"/>
    </source>
</evidence>
<keyword evidence="2" id="KW-1133">Transmembrane helix</keyword>
<proteinExistence type="predicted"/>
<dbReference type="Proteomes" id="UP001500427">
    <property type="component" value="Unassembled WGS sequence"/>
</dbReference>
<feature type="region of interest" description="Disordered" evidence="1">
    <location>
        <begin position="1"/>
        <end position="48"/>
    </location>
</feature>
<feature type="transmembrane region" description="Helical" evidence="2">
    <location>
        <begin position="95"/>
        <end position="117"/>
    </location>
</feature>
<protein>
    <submittedName>
        <fullName evidence="3">Uncharacterized protein</fullName>
    </submittedName>
</protein>
<accession>A0ABP9J1I7</accession>
<comment type="caution">
    <text evidence="3">The sequence shown here is derived from an EMBL/GenBank/DDBJ whole genome shotgun (WGS) entry which is preliminary data.</text>
</comment>
<name>A0ABP9J1I7_9MICO</name>
<dbReference type="RefSeq" id="WP_345505761.1">
    <property type="nucleotide sequence ID" value="NZ_BAABIW010000004.1"/>
</dbReference>
<sequence>MDDSARTPDDPDEPALPGEADAPDLDAGTSERVRALLADAGDPGPMPAEVADRIEAALAHEALLRVDPGPLATGGGGTVVPLPPRADRPGRPKPVYLVAAVAAAAVVVAAGASALHLTKRPNGAAVVGGSSYSASPTIRPTTTAGAPHIQLSTTDYRSGDLGTRARDLIDRPGLPITTTAAESPTVGPIATPTGLAGCLEALGAVGGAASGTGADAVSADVATFEGTPAVVVVVTRDGTSTAWAARRSCAPGAPGILAGPTPVP</sequence>